<comment type="caution">
    <text evidence="2">The sequence shown here is derived from an EMBL/GenBank/DDBJ whole genome shotgun (WGS) entry which is preliminary data.</text>
</comment>
<accession>A0AAE0CWG7</accession>
<evidence type="ECO:0000313" key="2">
    <source>
        <dbReference type="EMBL" id="KAK2665949.1"/>
    </source>
</evidence>
<dbReference type="Proteomes" id="UP001280121">
    <property type="component" value="Unassembled WGS sequence"/>
</dbReference>
<feature type="region of interest" description="Disordered" evidence="1">
    <location>
        <begin position="1"/>
        <end position="31"/>
    </location>
</feature>
<name>A0AAE0CWG7_9ROSI</name>
<dbReference type="EMBL" id="JANJYI010000001">
    <property type="protein sequence ID" value="KAK2665949.1"/>
    <property type="molecule type" value="Genomic_DNA"/>
</dbReference>
<gene>
    <name evidence="2" type="ORF">Ddye_004523</name>
</gene>
<evidence type="ECO:0000313" key="3">
    <source>
        <dbReference type="Proteomes" id="UP001280121"/>
    </source>
</evidence>
<dbReference type="AlphaFoldDB" id="A0AAE0CWG7"/>
<dbReference type="PANTHER" id="PTHR48453">
    <property type="entry name" value="CCHC-TYPE DOMAIN-CONTAINING PROTEIN"/>
    <property type="match status" value="1"/>
</dbReference>
<organism evidence="2 3">
    <name type="scientific">Dipteronia dyeriana</name>
    <dbReference type="NCBI Taxonomy" id="168575"/>
    <lineage>
        <taxon>Eukaryota</taxon>
        <taxon>Viridiplantae</taxon>
        <taxon>Streptophyta</taxon>
        <taxon>Embryophyta</taxon>
        <taxon>Tracheophyta</taxon>
        <taxon>Spermatophyta</taxon>
        <taxon>Magnoliopsida</taxon>
        <taxon>eudicotyledons</taxon>
        <taxon>Gunneridae</taxon>
        <taxon>Pentapetalae</taxon>
        <taxon>rosids</taxon>
        <taxon>malvids</taxon>
        <taxon>Sapindales</taxon>
        <taxon>Sapindaceae</taxon>
        <taxon>Hippocastanoideae</taxon>
        <taxon>Acereae</taxon>
        <taxon>Dipteronia</taxon>
    </lineage>
</organism>
<feature type="compositionally biased region" description="Polar residues" evidence="1">
    <location>
        <begin position="17"/>
        <end position="31"/>
    </location>
</feature>
<evidence type="ECO:0000256" key="1">
    <source>
        <dbReference type="SAM" id="MobiDB-lite"/>
    </source>
</evidence>
<proteinExistence type="predicted"/>
<protein>
    <submittedName>
        <fullName evidence="2">Uncharacterized protein</fullName>
    </submittedName>
</protein>
<keyword evidence="3" id="KW-1185">Reference proteome</keyword>
<dbReference type="PANTHER" id="PTHR48453:SF1">
    <property type="entry name" value="CCHC-TYPE DOMAIN-CONTAINING PROTEIN"/>
    <property type="match status" value="1"/>
</dbReference>
<reference evidence="2" key="1">
    <citation type="journal article" date="2023" name="Plant J.">
        <title>Genome sequences and population genomics provide insights into the demographic history, inbreeding, and mutation load of two 'living fossil' tree species of Dipteronia.</title>
        <authorList>
            <person name="Feng Y."/>
            <person name="Comes H.P."/>
            <person name="Chen J."/>
            <person name="Zhu S."/>
            <person name="Lu R."/>
            <person name="Zhang X."/>
            <person name="Li P."/>
            <person name="Qiu J."/>
            <person name="Olsen K.M."/>
            <person name="Qiu Y."/>
        </authorList>
    </citation>
    <scope>NUCLEOTIDE SEQUENCE</scope>
    <source>
        <strain evidence="2">KIB01</strain>
    </source>
</reference>
<sequence>MLKYSSSYAESEVSLKTEGSTTRGSEAQRLKGSTTEVVMNDVKKRSRGQREALLGEPKCVIRGRYGEYICDEIDDDICGLECKQTLLPGLLRTTSFQLFPYLPKGYLLTWY</sequence>
<dbReference type="Gene3D" id="3.30.60.220">
    <property type="match status" value="1"/>
</dbReference>